<accession>A0A0B7IE85</accession>
<evidence type="ECO:0000313" key="2">
    <source>
        <dbReference type="Proteomes" id="UP000039370"/>
    </source>
</evidence>
<protein>
    <submittedName>
        <fullName evidence="1">Uncharacterized protein</fullName>
    </submittedName>
</protein>
<reference evidence="2" key="1">
    <citation type="submission" date="2015-01" db="EMBL/GenBank/DDBJ databases">
        <authorList>
            <person name="MANFREDI Pablo"/>
        </authorList>
    </citation>
    <scope>NUCLEOTIDE SEQUENCE [LARGE SCALE GENOMIC DNA]</scope>
    <source>
        <strain evidence="2">Cc11</strain>
    </source>
</reference>
<gene>
    <name evidence="1" type="ORF">CCAN11_1680009</name>
</gene>
<evidence type="ECO:0000313" key="1">
    <source>
        <dbReference type="EMBL" id="CEN48312.1"/>
    </source>
</evidence>
<dbReference type="EMBL" id="CDOK01000077">
    <property type="protein sequence ID" value="CEN48312.1"/>
    <property type="molecule type" value="Genomic_DNA"/>
</dbReference>
<dbReference type="RefSeq" id="WP_231553766.1">
    <property type="nucleotide sequence ID" value="NZ_JBIUQK010000014.1"/>
</dbReference>
<sequence length="51" mass="5896">MRRNNLSDVKANEHDSKGLIPLLEKIDNERIKKGVFTEIVAFLCGLLHKYK</sequence>
<organism evidence="1 2">
    <name type="scientific">Capnocytophaga canimorsus</name>
    <dbReference type="NCBI Taxonomy" id="28188"/>
    <lineage>
        <taxon>Bacteria</taxon>
        <taxon>Pseudomonadati</taxon>
        <taxon>Bacteroidota</taxon>
        <taxon>Flavobacteriia</taxon>
        <taxon>Flavobacteriales</taxon>
        <taxon>Flavobacteriaceae</taxon>
        <taxon>Capnocytophaga</taxon>
    </lineage>
</organism>
<proteinExistence type="predicted"/>
<dbReference type="AlphaFoldDB" id="A0A0B7IE85"/>
<dbReference type="Proteomes" id="UP000039370">
    <property type="component" value="Unassembled WGS sequence"/>
</dbReference>
<name>A0A0B7IE85_9FLAO</name>